<comment type="similarity">
    <text evidence="1">Belongs to the beta type-B retroviral polymerase family. HERV class-II K(HML-2) pol subfamily.</text>
</comment>
<dbReference type="GO" id="GO:0004523">
    <property type="term" value="F:RNA-DNA hybrid ribonuclease activity"/>
    <property type="evidence" value="ECO:0007669"/>
    <property type="project" value="UniProtKB-EC"/>
</dbReference>
<dbReference type="CDD" id="cd01650">
    <property type="entry name" value="RT_nLTR_like"/>
    <property type="match status" value="1"/>
</dbReference>
<dbReference type="InterPro" id="IPR043502">
    <property type="entry name" value="DNA/RNA_pol_sf"/>
</dbReference>
<dbReference type="PROSITE" id="PS00290">
    <property type="entry name" value="IG_MHC"/>
    <property type="match status" value="1"/>
</dbReference>
<dbReference type="SUPFAM" id="SSF56672">
    <property type="entry name" value="DNA/RNA polymerases"/>
    <property type="match status" value="1"/>
</dbReference>
<evidence type="ECO:0000256" key="4">
    <source>
        <dbReference type="ARBA" id="ARBA00023319"/>
    </source>
</evidence>
<evidence type="ECO:0000313" key="8">
    <source>
        <dbReference type="Proteomes" id="UP001274896"/>
    </source>
</evidence>
<keyword evidence="8" id="KW-1185">Reference proteome</keyword>
<feature type="domain" description="Ig-like" evidence="5">
    <location>
        <begin position="332"/>
        <end position="423"/>
    </location>
</feature>
<evidence type="ECO:0000256" key="1">
    <source>
        <dbReference type="ARBA" id="ARBA00010879"/>
    </source>
</evidence>
<dbReference type="Proteomes" id="UP001274896">
    <property type="component" value="Unassembled WGS sequence"/>
</dbReference>
<dbReference type="PROSITE" id="PS50835">
    <property type="entry name" value="IG_LIKE"/>
    <property type="match status" value="1"/>
</dbReference>
<dbReference type="InterPro" id="IPR000477">
    <property type="entry name" value="RT_dom"/>
</dbReference>
<evidence type="ECO:0000259" key="5">
    <source>
        <dbReference type="PROSITE" id="PS50835"/>
    </source>
</evidence>
<dbReference type="InterPro" id="IPR003597">
    <property type="entry name" value="Ig_C1-set"/>
</dbReference>
<feature type="domain" description="Reverse transcriptase" evidence="6">
    <location>
        <begin position="1"/>
        <end position="218"/>
    </location>
</feature>
<sequence>MKLWERVVEARLRKVVEICEQQYGFMPRKSTTDAIFAVRILMEKYRDGQRELHCVFVDLEKAYVRVPREELWYCMRKSGVAEKYVRVVQDMYERSRTVVRCAVGQTEEFKVEVGLHQGSALSPFLFAIEMYQLSEEVRQESPWTMMFADDIVICSESREQVEENLERWRFALERRGMKVSCSKTEYMCVNEREGSGTVRLQGEEVKKVQDFKFLGSTVQHNGECGKEVKKRVQAGWNGWRKVWGVPCERKISARIKGKVYRTVVKAAMLYGLETVSLRKSTATETIWNPRLTSRCTIDQEFRRFSRFLQNVSLWLTFGGGTKLIITGPTVKPSVSLLPPSSLQLSEGSASLLCLLSAYSPQGALVSWTVDGSVVKDGVVTSAEEQKKDGYTRSSTLTLSKALWEQGEEFVCKVSHGDVDHPVTFRKSQCDV</sequence>
<dbReference type="InterPro" id="IPR036179">
    <property type="entry name" value="Ig-like_dom_sf"/>
</dbReference>
<accession>A0AAE0QM18</accession>
<dbReference type="Pfam" id="PF00078">
    <property type="entry name" value="RVT_1"/>
    <property type="match status" value="1"/>
</dbReference>
<evidence type="ECO:0000259" key="6">
    <source>
        <dbReference type="PROSITE" id="PS50878"/>
    </source>
</evidence>
<dbReference type="Pfam" id="PF07654">
    <property type="entry name" value="C1-set"/>
    <property type="match status" value="1"/>
</dbReference>
<dbReference type="InterPro" id="IPR013783">
    <property type="entry name" value="Ig-like_fold"/>
</dbReference>
<gene>
    <name evidence="7" type="ORF">QTP70_000930</name>
</gene>
<protein>
    <recommendedName>
        <fullName evidence="2">ribonuclease H</fullName>
        <ecNumber evidence="2">3.1.26.4</ecNumber>
    </recommendedName>
</protein>
<dbReference type="InterPro" id="IPR003006">
    <property type="entry name" value="Ig/MHC_CS"/>
</dbReference>
<dbReference type="PROSITE" id="PS50878">
    <property type="entry name" value="RT_POL"/>
    <property type="match status" value="1"/>
</dbReference>
<dbReference type="SMART" id="SM00407">
    <property type="entry name" value="IGc1"/>
    <property type="match status" value="1"/>
</dbReference>
<dbReference type="InterPro" id="IPR007110">
    <property type="entry name" value="Ig-like_dom"/>
</dbReference>
<evidence type="ECO:0000313" key="7">
    <source>
        <dbReference type="EMBL" id="KAK3525616.1"/>
    </source>
</evidence>
<reference evidence="7" key="1">
    <citation type="submission" date="2023-06" db="EMBL/GenBank/DDBJ databases">
        <title>Male Hemibagrus guttatus genome.</title>
        <authorList>
            <person name="Bian C."/>
        </authorList>
    </citation>
    <scope>NUCLEOTIDE SEQUENCE</scope>
    <source>
        <strain evidence="7">Male_cb2023</strain>
        <tissue evidence="7">Muscle</tissue>
    </source>
</reference>
<dbReference type="PANTHER" id="PTHR47027:SF28">
    <property type="entry name" value="ENDONUCLEASE-REVERSE TRANSCRIPTASE"/>
    <property type="match status" value="1"/>
</dbReference>
<dbReference type="AlphaFoldDB" id="A0AAE0QM18"/>
<dbReference type="EC" id="3.1.26.4" evidence="2"/>
<dbReference type="InterPro" id="IPR043128">
    <property type="entry name" value="Rev_trsase/Diguanyl_cyclase"/>
</dbReference>
<dbReference type="SUPFAM" id="SSF48726">
    <property type="entry name" value="Immunoglobulin"/>
    <property type="match status" value="1"/>
</dbReference>
<dbReference type="PANTHER" id="PTHR47027">
    <property type="entry name" value="REVERSE TRANSCRIPTASE DOMAIN-CONTAINING PROTEIN"/>
    <property type="match status" value="1"/>
</dbReference>
<name>A0AAE0QM18_9TELE</name>
<evidence type="ECO:0000256" key="2">
    <source>
        <dbReference type="ARBA" id="ARBA00012180"/>
    </source>
</evidence>
<dbReference type="FunFam" id="2.60.40.10:FF:000283">
    <property type="entry name" value="Immunoglobulin kappa constant"/>
    <property type="match status" value="1"/>
</dbReference>
<proteinExistence type="inferred from homology"/>
<dbReference type="Gene3D" id="2.60.40.10">
    <property type="entry name" value="Immunoglobulins"/>
    <property type="match status" value="1"/>
</dbReference>
<keyword evidence="3" id="KW-1015">Disulfide bond</keyword>
<comment type="caution">
    <text evidence="7">The sequence shown here is derived from an EMBL/GenBank/DDBJ whole genome shotgun (WGS) entry which is preliminary data.</text>
</comment>
<dbReference type="Gene3D" id="3.30.70.270">
    <property type="match status" value="1"/>
</dbReference>
<keyword evidence="4" id="KW-0393">Immunoglobulin domain</keyword>
<dbReference type="EMBL" id="JAUCMX010000013">
    <property type="protein sequence ID" value="KAK3525616.1"/>
    <property type="molecule type" value="Genomic_DNA"/>
</dbReference>
<organism evidence="7 8">
    <name type="scientific">Hemibagrus guttatus</name>
    <dbReference type="NCBI Taxonomy" id="175788"/>
    <lineage>
        <taxon>Eukaryota</taxon>
        <taxon>Metazoa</taxon>
        <taxon>Chordata</taxon>
        <taxon>Craniata</taxon>
        <taxon>Vertebrata</taxon>
        <taxon>Euteleostomi</taxon>
        <taxon>Actinopterygii</taxon>
        <taxon>Neopterygii</taxon>
        <taxon>Teleostei</taxon>
        <taxon>Ostariophysi</taxon>
        <taxon>Siluriformes</taxon>
        <taxon>Bagridae</taxon>
        <taxon>Hemibagrus</taxon>
    </lineage>
</organism>
<evidence type="ECO:0000256" key="3">
    <source>
        <dbReference type="ARBA" id="ARBA00023157"/>
    </source>
</evidence>